<dbReference type="AlphaFoldDB" id="A0A8S1M390"/>
<name>A0A8S1M390_9CILI</name>
<organism evidence="1 2">
    <name type="scientific">Paramecium sonneborni</name>
    <dbReference type="NCBI Taxonomy" id="65129"/>
    <lineage>
        <taxon>Eukaryota</taxon>
        <taxon>Sar</taxon>
        <taxon>Alveolata</taxon>
        <taxon>Ciliophora</taxon>
        <taxon>Intramacronucleata</taxon>
        <taxon>Oligohymenophorea</taxon>
        <taxon>Peniculida</taxon>
        <taxon>Parameciidae</taxon>
        <taxon>Paramecium</taxon>
    </lineage>
</organism>
<comment type="caution">
    <text evidence="1">The sequence shown here is derived from an EMBL/GenBank/DDBJ whole genome shotgun (WGS) entry which is preliminary data.</text>
</comment>
<sequence>MDQLFQKSGEKFISYSSDSIINIWRFMKYGSSQDPVQLLIRINLYDSLYGSISQIFITIQWPSH</sequence>
<dbReference type="EMBL" id="CAJJDN010000033">
    <property type="protein sequence ID" value="CAD8075318.1"/>
    <property type="molecule type" value="Genomic_DNA"/>
</dbReference>
<reference evidence="1" key="1">
    <citation type="submission" date="2021-01" db="EMBL/GenBank/DDBJ databases">
        <authorList>
            <consortium name="Genoscope - CEA"/>
            <person name="William W."/>
        </authorList>
    </citation>
    <scope>NUCLEOTIDE SEQUENCE</scope>
</reference>
<evidence type="ECO:0000313" key="2">
    <source>
        <dbReference type="Proteomes" id="UP000692954"/>
    </source>
</evidence>
<protein>
    <submittedName>
        <fullName evidence="1">Uncharacterized protein</fullName>
    </submittedName>
</protein>
<keyword evidence="2" id="KW-1185">Reference proteome</keyword>
<evidence type="ECO:0000313" key="1">
    <source>
        <dbReference type="EMBL" id="CAD8075318.1"/>
    </source>
</evidence>
<proteinExistence type="predicted"/>
<dbReference type="Proteomes" id="UP000692954">
    <property type="component" value="Unassembled WGS sequence"/>
</dbReference>
<gene>
    <name evidence="1" type="ORF">PSON_ATCC_30995.1.T0330167</name>
</gene>
<accession>A0A8S1M390</accession>